<gene>
    <name evidence="1" type="ORF">ACFO3E_11975</name>
</gene>
<dbReference type="RefSeq" id="WP_380804953.1">
    <property type="nucleotide sequence ID" value="NZ_JBHSFZ010000025.1"/>
</dbReference>
<organism evidence="1 2">
    <name type="scientific">Sphingobium tyrosinilyticum</name>
    <dbReference type="NCBI Taxonomy" id="2715436"/>
    <lineage>
        <taxon>Bacteria</taxon>
        <taxon>Pseudomonadati</taxon>
        <taxon>Pseudomonadota</taxon>
        <taxon>Alphaproteobacteria</taxon>
        <taxon>Sphingomonadales</taxon>
        <taxon>Sphingomonadaceae</taxon>
        <taxon>Sphingobium</taxon>
    </lineage>
</organism>
<keyword evidence="2" id="KW-1185">Reference proteome</keyword>
<dbReference type="Pfam" id="PF09694">
    <property type="entry name" value="Gcw_chp"/>
    <property type="match status" value="1"/>
</dbReference>
<evidence type="ECO:0000313" key="1">
    <source>
        <dbReference type="EMBL" id="MFC4594904.1"/>
    </source>
</evidence>
<proteinExistence type="predicted"/>
<sequence length="221" mass="23770">MLPAAPAAAQLGGSVSLFSQARLRGQPISDRRPVAEMELVHDSASGFYLGGSAALVADRTNGLQPFAFKQYAGFAHRLSPGATLDLGVVHNGYTEYSRIIGGGSYTEAYIGIIGRNLSGRVFISPGYFRKDQATLYMEVDGQLDLARNWVIVSHLGRLTYLNDDRPAGSPGGVTDWRLGLRRHMGSIDLEVAWTGYAEDKRPYGPGHDNGGALVIGLTLVF</sequence>
<protein>
    <submittedName>
        <fullName evidence="1">TorF family putative porin</fullName>
    </submittedName>
</protein>
<dbReference type="InterPro" id="IPR010239">
    <property type="entry name" value="CHP02001"/>
</dbReference>
<reference evidence="2" key="1">
    <citation type="journal article" date="2019" name="Int. J. Syst. Evol. Microbiol.">
        <title>The Global Catalogue of Microorganisms (GCM) 10K type strain sequencing project: providing services to taxonomists for standard genome sequencing and annotation.</title>
        <authorList>
            <consortium name="The Broad Institute Genomics Platform"/>
            <consortium name="The Broad Institute Genome Sequencing Center for Infectious Disease"/>
            <person name="Wu L."/>
            <person name="Ma J."/>
        </authorList>
    </citation>
    <scope>NUCLEOTIDE SEQUENCE [LARGE SCALE GENOMIC DNA]</scope>
    <source>
        <strain evidence="2">NBRC 103632</strain>
    </source>
</reference>
<accession>A0ABV9F1D4</accession>
<evidence type="ECO:0000313" key="2">
    <source>
        <dbReference type="Proteomes" id="UP001595957"/>
    </source>
</evidence>
<dbReference type="EMBL" id="JBHSFZ010000025">
    <property type="protein sequence ID" value="MFC4594904.1"/>
    <property type="molecule type" value="Genomic_DNA"/>
</dbReference>
<name>A0ABV9F1D4_9SPHN</name>
<comment type="caution">
    <text evidence="1">The sequence shown here is derived from an EMBL/GenBank/DDBJ whole genome shotgun (WGS) entry which is preliminary data.</text>
</comment>
<dbReference type="Proteomes" id="UP001595957">
    <property type="component" value="Unassembled WGS sequence"/>
</dbReference>